<name>A0A0A2W4W2_BEABA</name>
<evidence type="ECO:0000256" key="7">
    <source>
        <dbReference type="SAM" id="SignalP"/>
    </source>
</evidence>
<dbReference type="SUPFAM" id="SSF49584">
    <property type="entry name" value="Periplasmic chaperone C-domain"/>
    <property type="match status" value="1"/>
</dbReference>
<proteinExistence type="inferred from homology"/>
<dbReference type="HOGENOM" id="CLU_529939_0_0_1"/>
<dbReference type="EMBL" id="ANFO01000039">
    <property type="protein sequence ID" value="KGQ13490.1"/>
    <property type="molecule type" value="Genomic_DNA"/>
</dbReference>
<feature type="domain" description="Pili assembly chaperone N-terminal" evidence="8">
    <location>
        <begin position="310"/>
        <end position="429"/>
    </location>
</feature>
<sequence>MKLSKIASSLIATVALVSSAANAADPVTVNGGTVHFQGELVNAACAVSTQSDGQIVKLGQYRTAAFTKVGDTSSQIPFNIVLTDCDSTVAATASVAFTGQTDATDPTLLAVNSGGNATTAKGVGIEILDRTSKTLSPNGSTFSTAQNLNDGENTIPFTARYKATAATATAATADCSGMIQPQGRGLSDASPERTMMIRKILLLAILVAVNPVQAKRIVVIHGGEVHMQGELVNGACAVAPESQEMTVQMGQYPSNVFKDVGSYAPPSIPFTLRLTDCRPEVYDHVGIAFQGSTPAEDPQVFLATSSAAGGIALGATRVIYPADAKQTSLAITNSDPKERFLVNSWIENDLGQKEKSFVVTPPLFVSEPKSENTLRIIYAGPALPTDRESIFWMNVKAIPSVDKSSVEGKNVLQLAVLSRIKLFVRPKNLQMQPEDALKEIRFARSGQYLKVSNPSPYYVSLVNLKIGNEKLPNTMVAPKNSVQVAVPSGAQGAVSFQTVNDYGAVTKAQAGVMQ</sequence>
<dbReference type="InterPro" id="IPR013783">
    <property type="entry name" value="Ig-like_fold"/>
</dbReference>
<evidence type="ECO:0000256" key="2">
    <source>
        <dbReference type="ARBA" id="ARBA00007399"/>
    </source>
</evidence>
<dbReference type="PROSITE" id="PS00635">
    <property type="entry name" value="PILI_CHAPERONE"/>
    <property type="match status" value="1"/>
</dbReference>
<comment type="similarity">
    <text evidence="2">Belongs to the periplasmic pilus chaperone family.</text>
</comment>
<dbReference type="AlphaFoldDB" id="A0A0A2W4W2"/>
<evidence type="ECO:0000256" key="3">
    <source>
        <dbReference type="ARBA" id="ARBA00022558"/>
    </source>
</evidence>
<dbReference type="GO" id="GO:0007155">
    <property type="term" value="P:cell adhesion"/>
    <property type="evidence" value="ECO:0007669"/>
    <property type="project" value="InterPro"/>
</dbReference>
<dbReference type="InterPro" id="IPR008962">
    <property type="entry name" value="PapD-like_sf"/>
</dbReference>
<dbReference type="Pfam" id="PF02753">
    <property type="entry name" value="PapD_C"/>
    <property type="match status" value="1"/>
</dbReference>
<keyword evidence="4 7" id="KW-0732">Signal</keyword>
<dbReference type="InterPro" id="IPR018046">
    <property type="entry name" value="Pili_assmbl_chaperone_CS"/>
</dbReference>
<evidence type="ECO:0000259" key="9">
    <source>
        <dbReference type="Pfam" id="PF00419"/>
    </source>
</evidence>
<dbReference type="InterPro" id="IPR036316">
    <property type="entry name" value="Pili_assmbl_chap_C_dom_sf"/>
</dbReference>
<dbReference type="Pfam" id="PF00345">
    <property type="entry name" value="PapD_N"/>
    <property type="match status" value="1"/>
</dbReference>
<dbReference type="FunFam" id="2.60.40.10:FF:000458">
    <property type="entry name" value="Molecular chaperone FimC"/>
    <property type="match status" value="1"/>
</dbReference>
<dbReference type="InterPro" id="IPR050643">
    <property type="entry name" value="Periplasmic_pilus_chap"/>
</dbReference>
<accession>A0A0A2W4W2</accession>
<keyword evidence="5" id="KW-0574">Periplasm</keyword>
<evidence type="ECO:0000256" key="1">
    <source>
        <dbReference type="ARBA" id="ARBA00004418"/>
    </source>
</evidence>
<dbReference type="Proteomes" id="UP000030106">
    <property type="component" value="Unassembled WGS sequence"/>
</dbReference>
<dbReference type="PRINTS" id="PR00969">
    <property type="entry name" value="CHAPERONPILI"/>
</dbReference>
<dbReference type="Gene3D" id="2.60.40.1090">
    <property type="entry name" value="Fimbrial-type adhesion domain"/>
    <property type="match status" value="1"/>
</dbReference>
<dbReference type="InterPro" id="IPR001829">
    <property type="entry name" value="Pili_assmbl_chaperone_bac"/>
</dbReference>
<evidence type="ECO:0000259" key="10">
    <source>
        <dbReference type="Pfam" id="PF02753"/>
    </source>
</evidence>
<dbReference type="NCBIfam" id="NF011741">
    <property type="entry name" value="PRK15194.1"/>
    <property type="match status" value="1"/>
</dbReference>
<keyword evidence="6" id="KW-0143">Chaperone</keyword>
<gene>
    <name evidence="11" type="ORF">BBAD15_g672</name>
</gene>
<dbReference type="InterPro" id="IPR016148">
    <property type="entry name" value="Pili_assmbl_chaperone_C"/>
</dbReference>
<feature type="domain" description="Fimbrial-type adhesion" evidence="9">
    <location>
        <begin position="34"/>
        <end position="172"/>
    </location>
</feature>
<dbReference type="SUPFAM" id="SSF49354">
    <property type="entry name" value="PapD-like"/>
    <property type="match status" value="1"/>
</dbReference>
<reference evidence="11 12" key="1">
    <citation type="submission" date="2012-10" db="EMBL/GenBank/DDBJ databases">
        <title>Genome sequencing and analysis of entomopathogenic fungi Beauveria bassiana D1-5.</title>
        <authorList>
            <person name="Li Q."/>
            <person name="Wang L."/>
            <person name="Zhang Z."/>
            <person name="Wang Q."/>
            <person name="Ren J."/>
            <person name="Wang M."/>
            <person name="Xu W."/>
            <person name="Wang J."/>
            <person name="Lu Y."/>
            <person name="Du Q."/>
            <person name="Sun Z."/>
        </authorList>
    </citation>
    <scope>NUCLEOTIDE SEQUENCE [LARGE SCALE GENOMIC DNA]</scope>
    <source>
        <strain evidence="11 12">D1-5</strain>
    </source>
</reference>
<evidence type="ECO:0000259" key="8">
    <source>
        <dbReference type="Pfam" id="PF00345"/>
    </source>
</evidence>
<dbReference type="NCBIfam" id="NF011742">
    <property type="entry name" value="PRK15195.1"/>
    <property type="match status" value="1"/>
</dbReference>
<comment type="caution">
    <text evidence="11">The sequence shown here is derived from an EMBL/GenBank/DDBJ whole genome shotgun (WGS) entry which is preliminary data.</text>
</comment>
<keyword evidence="3" id="KW-1029">Fimbrium biogenesis</keyword>
<organism evidence="11 12">
    <name type="scientific">Beauveria bassiana D1-5</name>
    <dbReference type="NCBI Taxonomy" id="1245745"/>
    <lineage>
        <taxon>Eukaryota</taxon>
        <taxon>Fungi</taxon>
        <taxon>Dikarya</taxon>
        <taxon>Ascomycota</taxon>
        <taxon>Pezizomycotina</taxon>
        <taxon>Sordariomycetes</taxon>
        <taxon>Hypocreomycetidae</taxon>
        <taxon>Hypocreales</taxon>
        <taxon>Cordycipitaceae</taxon>
        <taxon>Beauveria</taxon>
    </lineage>
</organism>
<dbReference type="STRING" id="1245745.A0A0A2W4W2"/>
<protein>
    <submittedName>
        <fullName evidence="11">Chaperone protein fimC</fullName>
    </submittedName>
</protein>
<dbReference type="InterPro" id="IPR008966">
    <property type="entry name" value="Adhesion_dom_sf"/>
</dbReference>
<dbReference type="GO" id="GO:0071555">
    <property type="term" value="P:cell wall organization"/>
    <property type="evidence" value="ECO:0007669"/>
    <property type="project" value="InterPro"/>
</dbReference>
<dbReference type="SUPFAM" id="SSF49401">
    <property type="entry name" value="Bacterial adhesins"/>
    <property type="match status" value="2"/>
</dbReference>
<dbReference type="GO" id="GO:0042597">
    <property type="term" value="C:periplasmic space"/>
    <property type="evidence" value="ECO:0007669"/>
    <property type="project" value="UniProtKB-SubCell"/>
</dbReference>
<dbReference type="PANTHER" id="PTHR30251:SF11">
    <property type="entry name" value="CHAPERONE PROTEIN FIMC-RELATED"/>
    <property type="match status" value="1"/>
</dbReference>
<evidence type="ECO:0000256" key="4">
    <source>
        <dbReference type="ARBA" id="ARBA00022729"/>
    </source>
</evidence>
<dbReference type="Pfam" id="PF00419">
    <property type="entry name" value="Fimbrial"/>
    <property type="match status" value="1"/>
</dbReference>
<dbReference type="InterPro" id="IPR016147">
    <property type="entry name" value="Pili_assmbl_chaperone_N"/>
</dbReference>
<dbReference type="InterPro" id="IPR000259">
    <property type="entry name" value="Adhesion_dom_fimbrial"/>
</dbReference>
<dbReference type="Gene3D" id="2.60.40.10">
    <property type="entry name" value="Immunoglobulins"/>
    <property type="match status" value="2"/>
</dbReference>
<dbReference type="PANTHER" id="PTHR30251">
    <property type="entry name" value="PILUS ASSEMBLY CHAPERONE"/>
    <property type="match status" value="1"/>
</dbReference>
<feature type="signal peptide" evidence="7">
    <location>
        <begin position="1"/>
        <end position="23"/>
    </location>
</feature>
<evidence type="ECO:0000313" key="11">
    <source>
        <dbReference type="EMBL" id="KGQ13490.1"/>
    </source>
</evidence>
<evidence type="ECO:0000256" key="6">
    <source>
        <dbReference type="ARBA" id="ARBA00023186"/>
    </source>
</evidence>
<evidence type="ECO:0000256" key="5">
    <source>
        <dbReference type="ARBA" id="ARBA00022764"/>
    </source>
</evidence>
<feature type="domain" description="Pili assembly chaperone C-terminal" evidence="10">
    <location>
        <begin position="451"/>
        <end position="506"/>
    </location>
</feature>
<dbReference type="InterPro" id="IPR036937">
    <property type="entry name" value="Adhesion_dom_fimbrial_sf"/>
</dbReference>
<evidence type="ECO:0000313" key="12">
    <source>
        <dbReference type="Proteomes" id="UP000030106"/>
    </source>
</evidence>
<comment type="subcellular location">
    <subcellularLocation>
        <location evidence="1">Periplasm</location>
    </subcellularLocation>
</comment>
<feature type="chain" id="PRO_5001996355" evidence="7">
    <location>
        <begin position="24"/>
        <end position="514"/>
    </location>
</feature>